<dbReference type="Proteomes" id="UP000237144">
    <property type="component" value="Unassembled WGS sequence"/>
</dbReference>
<gene>
    <name evidence="11" type="ORF">BMF94_4562</name>
</gene>
<reference evidence="11 12" key="1">
    <citation type="journal article" date="2018" name="Front. Microbiol.">
        <title>Prospects for Fungal Bioremediation of Acidic Radioactive Waste Sites: Characterization and Genome Sequence of Rhodotorula taiwanensis MD1149.</title>
        <authorList>
            <person name="Tkavc R."/>
            <person name="Matrosova V.Y."/>
            <person name="Grichenko O.E."/>
            <person name="Gostincar C."/>
            <person name="Volpe R.P."/>
            <person name="Klimenkova P."/>
            <person name="Gaidamakova E.K."/>
            <person name="Zhou C.E."/>
            <person name="Stewart B.J."/>
            <person name="Lyman M.G."/>
            <person name="Malfatti S.A."/>
            <person name="Rubinfeld B."/>
            <person name="Courtot M."/>
            <person name="Singh J."/>
            <person name="Dalgard C.L."/>
            <person name="Hamilton T."/>
            <person name="Frey K.G."/>
            <person name="Gunde-Cimerman N."/>
            <person name="Dugan L."/>
            <person name="Daly M.J."/>
        </authorList>
    </citation>
    <scope>NUCLEOTIDE SEQUENCE [LARGE SCALE GENOMIC DNA]</scope>
    <source>
        <strain evidence="11 12">MD1149</strain>
    </source>
</reference>
<dbReference type="PANTHER" id="PTHR11825:SF44">
    <property type="entry name" value="BRANCHED-CHAIN-AMINO-ACID AMINOTRANSFERASE"/>
    <property type="match status" value="1"/>
</dbReference>
<evidence type="ECO:0000313" key="11">
    <source>
        <dbReference type="EMBL" id="POY72405.1"/>
    </source>
</evidence>
<dbReference type="EC" id="2.6.1.42" evidence="3"/>
<dbReference type="CDD" id="cd01557">
    <property type="entry name" value="BCAT_beta_family"/>
    <property type="match status" value="1"/>
</dbReference>
<keyword evidence="8" id="KW-0100">Branched-chain amino acid biosynthesis</keyword>
<keyword evidence="7" id="KW-0663">Pyridoxal phosphate</keyword>
<comment type="similarity">
    <text evidence="2">Belongs to the class-IV pyridoxal-phosphate-dependent aminotransferase family.</text>
</comment>
<accession>A0A2S5B6N0</accession>
<proteinExistence type="inferred from homology"/>
<keyword evidence="6 11" id="KW-0808">Transferase</keyword>
<evidence type="ECO:0000256" key="10">
    <source>
        <dbReference type="SAM" id="MobiDB-lite"/>
    </source>
</evidence>
<dbReference type="EMBL" id="PJQD01000049">
    <property type="protein sequence ID" value="POY72405.1"/>
    <property type="molecule type" value="Genomic_DNA"/>
</dbReference>
<sequence length="458" mass="49496">MPRFSLTPLRTLRPAARPTAARFAAVKPQHLASLHSSARLDKAAPDVVKPAQAPALDTTGQPTTDPMTGEVIKAADIDLSRLVIERTKNPKEIPDTSKLVFGRQFTDHMICVPWNSTTGWGAPKIQPYGPLNLDPSSTVLHYAPTLFEGLKAYKGKDGVPRLFRPDKNMERMNRSAARLAFPTFTGEHVTTLIKKLVEIDSAWVPTDPGTSLYIRPTMIGTQAGLGVGASTDILLFVIASPVGPYYSTGFKPVKLYATTKDVRAWPGGTGGYKLGSNYAAGVVPQQQAAALGYQQILWLFGPEHRLTEVGTMNLGVAFSRNDGSVEFVTPPLDDMILPGVTRDSILSLLRDHESGKNRLEGLPDKLIVSERQLTSEGAGHCRRVQGVTLREIFGCGTAAIVSPVDGIGYQDELIKVPVGEDGCGDIARVMLREIVGRQTGDIPSEWSFPVNEQTASSS</sequence>
<organism evidence="11 12">
    <name type="scientific">Rhodotorula taiwanensis</name>
    <dbReference type="NCBI Taxonomy" id="741276"/>
    <lineage>
        <taxon>Eukaryota</taxon>
        <taxon>Fungi</taxon>
        <taxon>Dikarya</taxon>
        <taxon>Basidiomycota</taxon>
        <taxon>Pucciniomycotina</taxon>
        <taxon>Microbotryomycetes</taxon>
        <taxon>Sporidiobolales</taxon>
        <taxon>Sporidiobolaceae</taxon>
        <taxon>Rhodotorula</taxon>
    </lineage>
</organism>
<dbReference type="PANTHER" id="PTHR11825">
    <property type="entry name" value="SUBGROUP IIII AMINOTRANSFERASE"/>
    <property type="match status" value="1"/>
</dbReference>
<dbReference type="AlphaFoldDB" id="A0A2S5B6N0"/>
<dbReference type="FunFam" id="3.20.10.10:FF:000004">
    <property type="entry name" value="Branched-chain-amino-acid aminotransferase"/>
    <property type="match status" value="1"/>
</dbReference>
<dbReference type="InterPro" id="IPR036038">
    <property type="entry name" value="Aminotransferase-like"/>
</dbReference>
<comment type="cofactor">
    <cofactor evidence="1">
        <name>pyridoxal 5'-phosphate</name>
        <dbReference type="ChEBI" id="CHEBI:597326"/>
    </cofactor>
</comment>
<dbReference type="SUPFAM" id="SSF56752">
    <property type="entry name" value="D-aminoacid aminotransferase-like PLP-dependent enzymes"/>
    <property type="match status" value="1"/>
</dbReference>
<keyword evidence="12" id="KW-1185">Reference proteome</keyword>
<evidence type="ECO:0000256" key="2">
    <source>
        <dbReference type="ARBA" id="ARBA00009320"/>
    </source>
</evidence>
<evidence type="ECO:0000256" key="7">
    <source>
        <dbReference type="ARBA" id="ARBA00022898"/>
    </source>
</evidence>
<dbReference type="InterPro" id="IPR005786">
    <property type="entry name" value="B_amino_transII"/>
</dbReference>
<dbReference type="FunFam" id="3.30.470.10:FF:000005">
    <property type="entry name" value="Branched-chain-amino-acid aminotransferase"/>
    <property type="match status" value="1"/>
</dbReference>
<dbReference type="NCBIfam" id="NF009897">
    <property type="entry name" value="PRK13357.1"/>
    <property type="match status" value="1"/>
</dbReference>
<evidence type="ECO:0000256" key="8">
    <source>
        <dbReference type="ARBA" id="ARBA00023304"/>
    </source>
</evidence>
<dbReference type="GO" id="GO:0005739">
    <property type="term" value="C:mitochondrion"/>
    <property type="evidence" value="ECO:0007669"/>
    <property type="project" value="TreeGrafter"/>
</dbReference>
<dbReference type="Gene3D" id="3.30.470.10">
    <property type="match status" value="1"/>
</dbReference>
<comment type="caution">
    <text evidence="11">The sequence shown here is derived from an EMBL/GenBank/DDBJ whole genome shotgun (WGS) entry which is preliminary data.</text>
</comment>
<dbReference type="Pfam" id="PF01063">
    <property type="entry name" value="Aminotran_4"/>
    <property type="match status" value="1"/>
</dbReference>
<dbReference type="GO" id="GO:0004084">
    <property type="term" value="F:branched-chain-amino-acid transaminase activity"/>
    <property type="evidence" value="ECO:0007669"/>
    <property type="project" value="UniProtKB-EC"/>
</dbReference>
<dbReference type="InterPro" id="IPR033939">
    <property type="entry name" value="BCAT_family"/>
</dbReference>
<feature type="region of interest" description="Disordered" evidence="10">
    <location>
        <begin position="43"/>
        <end position="67"/>
    </location>
</feature>
<dbReference type="GO" id="GO:0009099">
    <property type="term" value="P:L-valine biosynthetic process"/>
    <property type="evidence" value="ECO:0007669"/>
    <property type="project" value="TreeGrafter"/>
</dbReference>
<dbReference type="NCBIfam" id="TIGR01123">
    <property type="entry name" value="ilvE_II"/>
    <property type="match status" value="1"/>
</dbReference>
<protein>
    <recommendedName>
        <fullName evidence="3">branched-chain-amino-acid transaminase</fullName>
        <ecNumber evidence="3">2.6.1.42</ecNumber>
    </recommendedName>
</protein>
<dbReference type="GO" id="GO:0009098">
    <property type="term" value="P:L-leucine biosynthetic process"/>
    <property type="evidence" value="ECO:0007669"/>
    <property type="project" value="TreeGrafter"/>
</dbReference>
<evidence type="ECO:0000256" key="5">
    <source>
        <dbReference type="ARBA" id="ARBA00022605"/>
    </source>
</evidence>
<dbReference type="InterPro" id="IPR043131">
    <property type="entry name" value="BCAT-like_N"/>
</dbReference>
<keyword evidence="4 11" id="KW-0032">Aminotransferase</keyword>
<evidence type="ECO:0000256" key="4">
    <source>
        <dbReference type="ARBA" id="ARBA00022576"/>
    </source>
</evidence>
<dbReference type="PIRSF" id="PIRSF006468">
    <property type="entry name" value="BCAT1"/>
    <property type="match status" value="1"/>
</dbReference>
<evidence type="ECO:0000256" key="3">
    <source>
        <dbReference type="ARBA" id="ARBA00013053"/>
    </source>
</evidence>
<dbReference type="Gene3D" id="3.20.10.10">
    <property type="entry name" value="D-amino Acid Aminotransferase, subunit A, domain 2"/>
    <property type="match status" value="1"/>
</dbReference>
<dbReference type="STRING" id="741276.A0A2S5B6N0"/>
<evidence type="ECO:0000256" key="9">
    <source>
        <dbReference type="PIRSR" id="PIRSR006468-1"/>
    </source>
</evidence>
<evidence type="ECO:0000256" key="6">
    <source>
        <dbReference type="ARBA" id="ARBA00022679"/>
    </source>
</evidence>
<keyword evidence="5" id="KW-0028">Amino-acid biosynthesis</keyword>
<evidence type="ECO:0000256" key="1">
    <source>
        <dbReference type="ARBA" id="ARBA00001933"/>
    </source>
</evidence>
<feature type="modified residue" description="N6-(pyridoxal phosphate)lysine" evidence="9">
    <location>
        <position position="273"/>
    </location>
</feature>
<name>A0A2S5B6N0_9BASI</name>
<evidence type="ECO:0000313" key="12">
    <source>
        <dbReference type="Proteomes" id="UP000237144"/>
    </source>
</evidence>
<dbReference type="OrthoDB" id="1732691at2759"/>
<dbReference type="InterPro" id="IPR043132">
    <property type="entry name" value="BCAT-like_C"/>
</dbReference>
<dbReference type="InterPro" id="IPR001544">
    <property type="entry name" value="Aminotrans_IV"/>
</dbReference>